<gene>
    <name evidence="3" type="ORF">LWI28_025316</name>
</gene>
<protein>
    <recommendedName>
        <fullName evidence="2">FAR1 domain-containing protein</fullName>
    </recommendedName>
</protein>
<keyword evidence="4" id="KW-1185">Reference proteome</keyword>
<dbReference type="Pfam" id="PF03101">
    <property type="entry name" value="FAR1"/>
    <property type="match status" value="1"/>
</dbReference>
<proteinExistence type="predicted"/>
<dbReference type="EMBL" id="JAJSOW010000101">
    <property type="protein sequence ID" value="KAI9182432.1"/>
    <property type="molecule type" value="Genomic_DNA"/>
</dbReference>
<reference evidence="3" key="2">
    <citation type="submission" date="2023-02" db="EMBL/GenBank/DDBJ databases">
        <authorList>
            <person name="Swenson N.G."/>
            <person name="Wegrzyn J.L."/>
            <person name="Mcevoy S.L."/>
        </authorList>
    </citation>
    <scope>NUCLEOTIDE SEQUENCE</scope>
    <source>
        <strain evidence="3">91603</strain>
        <tissue evidence="3">Leaf</tissue>
    </source>
</reference>
<evidence type="ECO:0000313" key="3">
    <source>
        <dbReference type="EMBL" id="KAI9182432.1"/>
    </source>
</evidence>
<dbReference type="AlphaFoldDB" id="A0AAD5J2I0"/>
<evidence type="ECO:0000259" key="2">
    <source>
        <dbReference type="Pfam" id="PF03101"/>
    </source>
</evidence>
<dbReference type="PANTHER" id="PTHR46328">
    <property type="entry name" value="FAR-RED IMPAIRED RESPONSIVE (FAR1) FAMILY PROTEIN-RELATED"/>
    <property type="match status" value="1"/>
</dbReference>
<dbReference type="PANTHER" id="PTHR46328:SF35">
    <property type="entry name" value="PROTEIN FAR1-RELATED SEQUENCE 5-LIKE"/>
    <property type="match status" value="1"/>
</dbReference>
<dbReference type="Proteomes" id="UP001064489">
    <property type="component" value="Chromosome 4"/>
</dbReference>
<accession>A0AAD5J2I0</accession>
<evidence type="ECO:0000313" key="4">
    <source>
        <dbReference type="Proteomes" id="UP001064489"/>
    </source>
</evidence>
<dbReference type="InterPro" id="IPR004330">
    <property type="entry name" value="FAR1_DNA_bnd_dom"/>
</dbReference>
<evidence type="ECO:0000256" key="1">
    <source>
        <dbReference type="SAM" id="MobiDB-lite"/>
    </source>
</evidence>
<comment type="caution">
    <text evidence="3">The sequence shown here is derived from an EMBL/GenBank/DDBJ whole genome shotgun (WGS) entry which is preliminary data.</text>
</comment>
<feature type="region of interest" description="Disordered" evidence="1">
    <location>
        <begin position="1"/>
        <end position="45"/>
    </location>
</feature>
<feature type="domain" description="FAR1" evidence="2">
    <location>
        <begin position="69"/>
        <end position="152"/>
    </location>
</feature>
<organism evidence="3 4">
    <name type="scientific">Acer negundo</name>
    <name type="common">Box elder</name>
    <dbReference type="NCBI Taxonomy" id="4023"/>
    <lineage>
        <taxon>Eukaryota</taxon>
        <taxon>Viridiplantae</taxon>
        <taxon>Streptophyta</taxon>
        <taxon>Embryophyta</taxon>
        <taxon>Tracheophyta</taxon>
        <taxon>Spermatophyta</taxon>
        <taxon>Magnoliopsida</taxon>
        <taxon>eudicotyledons</taxon>
        <taxon>Gunneridae</taxon>
        <taxon>Pentapetalae</taxon>
        <taxon>rosids</taxon>
        <taxon>malvids</taxon>
        <taxon>Sapindales</taxon>
        <taxon>Sapindaceae</taxon>
        <taxon>Hippocastanoideae</taxon>
        <taxon>Acereae</taxon>
        <taxon>Acer</taxon>
    </lineage>
</organism>
<reference evidence="3" key="1">
    <citation type="journal article" date="2022" name="Plant J.">
        <title>Strategies of tolerance reflected in two North American maple genomes.</title>
        <authorList>
            <person name="McEvoy S.L."/>
            <person name="Sezen U.U."/>
            <person name="Trouern-Trend A."/>
            <person name="McMahon S.M."/>
            <person name="Schaberg P.G."/>
            <person name="Yang J."/>
            <person name="Wegrzyn J.L."/>
            <person name="Swenson N.G."/>
        </authorList>
    </citation>
    <scope>NUCLEOTIDE SEQUENCE</scope>
    <source>
        <strain evidence="3">91603</strain>
    </source>
</reference>
<sequence length="213" mass="23892">MGNGKEHPFMLTPCSSNPPSAEFNENRPNPQETKDCGSGTSQNVEIDDDDMIEEPKKGIEFNSLEDLLSYYKSYGKKCGFGVMTKRTERGEDQTVRYVTLACARGGKARNRTFNVGNPHPIGKTECEAKINALRSDEKLQLTTVHNIHSQDLSPKEIPLFSMETRGTPFCHVGADAAAETHRRLYIEDELGMKFTTTIENDEDENNGEDKIER</sequence>
<name>A0AAD5J2I0_ACENE</name>